<dbReference type="AlphaFoldDB" id="A0AAD6YYR7"/>
<keyword evidence="2" id="KW-1185">Reference proteome</keyword>
<protein>
    <submittedName>
        <fullName evidence="1">Uncharacterized protein</fullName>
    </submittedName>
</protein>
<dbReference type="Proteomes" id="UP001218218">
    <property type="component" value="Unassembled WGS sequence"/>
</dbReference>
<organism evidence="1 2">
    <name type="scientific">Mycena albidolilacea</name>
    <dbReference type="NCBI Taxonomy" id="1033008"/>
    <lineage>
        <taxon>Eukaryota</taxon>
        <taxon>Fungi</taxon>
        <taxon>Dikarya</taxon>
        <taxon>Basidiomycota</taxon>
        <taxon>Agaricomycotina</taxon>
        <taxon>Agaricomycetes</taxon>
        <taxon>Agaricomycetidae</taxon>
        <taxon>Agaricales</taxon>
        <taxon>Marasmiineae</taxon>
        <taxon>Mycenaceae</taxon>
        <taxon>Mycena</taxon>
    </lineage>
</organism>
<sequence>MDPIYFCDAYGKPLVPASMPYGSSFICSISTRTARVAPRILKYREPVPFLLSPTASPLLLTDLDYVKSAVWYNPSEHWKTHIPTSAPRDSLFGELEEDPLGICYGEFCVGTTEETREIYTNNDEVDQPEVFSEGSFLSAEWVDEILLLGRRLHSVCQTLATSSDFYRRGDSTGEFPEPLDEDHLRGVHAHSHAAQIVAQVAVRGVLSM</sequence>
<proteinExistence type="predicted"/>
<dbReference type="EMBL" id="JARIHO010000135">
    <property type="protein sequence ID" value="KAJ7301425.1"/>
    <property type="molecule type" value="Genomic_DNA"/>
</dbReference>
<name>A0AAD6YYR7_9AGAR</name>
<gene>
    <name evidence="1" type="ORF">DFH08DRAFT_906866</name>
</gene>
<comment type="caution">
    <text evidence="1">The sequence shown here is derived from an EMBL/GenBank/DDBJ whole genome shotgun (WGS) entry which is preliminary data.</text>
</comment>
<evidence type="ECO:0000313" key="1">
    <source>
        <dbReference type="EMBL" id="KAJ7301425.1"/>
    </source>
</evidence>
<reference evidence="1" key="1">
    <citation type="submission" date="2023-03" db="EMBL/GenBank/DDBJ databases">
        <title>Massive genome expansion in bonnet fungi (Mycena s.s.) driven by repeated elements and novel gene families across ecological guilds.</title>
        <authorList>
            <consortium name="Lawrence Berkeley National Laboratory"/>
            <person name="Harder C.B."/>
            <person name="Miyauchi S."/>
            <person name="Viragh M."/>
            <person name="Kuo A."/>
            <person name="Thoen E."/>
            <person name="Andreopoulos B."/>
            <person name="Lu D."/>
            <person name="Skrede I."/>
            <person name="Drula E."/>
            <person name="Henrissat B."/>
            <person name="Morin E."/>
            <person name="Kohler A."/>
            <person name="Barry K."/>
            <person name="LaButti K."/>
            <person name="Morin E."/>
            <person name="Salamov A."/>
            <person name="Lipzen A."/>
            <person name="Mereny Z."/>
            <person name="Hegedus B."/>
            <person name="Baldrian P."/>
            <person name="Stursova M."/>
            <person name="Weitz H."/>
            <person name="Taylor A."/>
            <person name="Grigoriev I.V."/>
            <person name="Nagy L.G."/>
            <person name="Martin F."/>
            <person name="Kauserud H."/>
        </authorList>
    </citation>
    <scope>NUCLEOTIDE SEQUENCE</scope>
    <source>
        <strain evidence="1">CBHHK002</strain>
    </source>
</reference>
<accession>A0AAD6YYR7</accession>
<evidence type="ECO:0000313" key="2">
    <source>
        <dbReference type="Proteomes" id="UP001218218"/>
    </source>
</evidence>